<feature type="transmembrane region" description="Helical" evidence="1">
    <location>
        <begin position="228"/>
        <end position="252"/>
    </location>
</feature>
<dbReference type="Proteomes" id="UP000295414">
    <property type="component" value="Unassembled WGS sequence"/>
</dbReference>
<comment type="caution">
    <text evidence="2">The sequence shown here is derived from an EMBL/GenBank/DDBJ whole genome shotgun (WGS) entry which is preliminary data.</text>
</comment>
<dbReference type="InterPro" id="IPR010640">
    <property type="entry name" value="Low_temperature_requirement_A"/>
</dbReference>
<feature type="transmembrane region" description="Helical" evidence="1">
    <location>
        <begin position="27"/>
        <end position="48"/>
    </location>
</feature>
<dbReference type="AlphaFoldDB" id="A0A4R3N8T7"/>
<feature type="transmembrane region" description="Helical" evidence="1">
    <location>
        <begin position="361"/>
        <end position="382"/>
    </location>
</feature>
<feature type="transmembrane region" description="Helical" evidence="1">
    <location>
        <begin position="307"/>
        <end position="326"/>
    </location>
</feature>
<gene>
    <name evidence="2" type="ORF">EDC34_10263</name>
</gene>
<sequence>MNDRVRATAHTDVPVHMDGRKATWFELFFDLVFVVAVAQLTGAFSHHYDWEGAGVFVFGLLVVWWCWLGQTFFATRFDEDLPGQRRLGLVQILAVAWMAYGATELSHGRAWVFASGVAAFKLLLACAYGMGWRKWHGARGLIRTYAAVYCVQAILWAGSLTLPTQARWLLWSLALILDQATPWLVARYTHALPPHPEHLPERFGLFTIILLGEGMASTVHALDHGPALTANALFAALGAALLTFMIWIGYFDRVRAQREREVMDRHAGRDLRLWAYAHVPLYLGLAALAAGTVHAAGLDTLSRSSQWIFVGGTTSVMLGLTLLGAASTPDPGHRLRRAAPHALVAALFIAAAGGVCITNPAVLFLAGAGVFVVQLSMARLVPRTDRQNQAIRPHKPQNKK</sequence>
<feature type="transmembrane region" description="Helical" evidence="1">
    <location>
        <begin position="338"/>
        <end position="355"/>
    </location>
</feature>
<protein>
    <submittedName>
        <fullName evidence="2">Low temperature requirement protein LtrA</fullName>
    </submittedName>
</protein>
<feature type="transmembrane region" description="Helical" evidence="1">
    <location>
        <begin position="142"/>
        <end position="162"/>
    </location>
</feature>
<dbReference type="Pfam" id="PF06772">
    <property type="entry name" value="LtrA"/>
    <property type="match status" value="1"/>
</dbReference>
<reference evidence="2 3" key="1">
    <citation type="submission" date="2019-03" db="EMBL/GenBank/DDBJ databases">
        <title>Genomic Encyclopedia of Type Strains, Phase IV (KMG-IV): sequencing the most valuable type-strain genomes for metagenomic binning, comparative biology and taxonomic classification.</title>
        <authorList>
            <person name="Goeker M."/>
        </authorList>
    </citation>
    <scope>NUCLEOTIDE SEQUENCE [LARGE SCALE GENOMIC DNA]</scope>
    <source>
        <strain evidence="2 3">DSM 13605</strain>
    </source>
</reference>
<evidence type="ECO:0000256" key="1">
    <source>
        <dbReference type="SAM" id="Phobius"/>
    </source>
</evidence>
<evidence type="ECO:0000313" key="3">
    <source>
        <dbReference type="Proteomes" id="UP000295414"/>
    </source>
</evidence>
<dbReference type="EMBL" id="SMAP01000002">
    <property type="protein sequence ID" value="TCT25175.1"/>
    <property type="molecule type" value="Genomic_DNA"/>
</dbReference>
<proteinExistence type="predicted"/>
<feature type="transmembrane region" description="Helical" evidence="1">
    <location>
        <begin position="54"/>
        <end position="75"/>
    </location>
</feature>
<keyword evidence="1" id="KW-0812">Transmembrane</keyword>
<dbReference type="RefSeq" id="WP_114959525.1">
    <property type="nucleotide sequence ID" value="NZ_MSZW01000002.1"/>
</dbReference>
<feature type="transmembrane region" description="Helical" evidence="1">
    <location>
        <begin position="87"/>
        <end position="103"/>
    </location>
</feature>
<organism evidence="2 3">
    <name type="scientific">Thermomonas haemolytica</name>
    <dbReference type="NCBI Taxonomy" id="141949"/>
    <lineage>
        <taxon>Bacteria</taxon>
        <taxon>Pseudomonadati</taxon>
        <taxon>Pseudomonadota</taxon>
        <taxon>Gammaproteobacteria</taxon>
        <taxon>Lysobacterales</taxon>
        <taxon>Lysobacteraceae</taxon>
        <taxon>Thermomonas</taxon>
    </lineage>
</organism>
<keyword evidence="3" id="KW-1185">Reference proteome</keyword>
<name>A0A4R3N8T7_9GAMM</name>
<dbReference type="PANTHER" id="PTHR36840:SF1">
    <property type="entry name" value="BLL5714 PROTEIN"/>
    <property type="match status" value="1"/>
</dbReference>
<keyword evidence="1" id="KW-0472">Membrane</keyword>
<accession>A0A4R3N8T7</accession>
<keyword evidence="1" id="KW-1133">Transmembrane helix</keyword>
<dbReference type="OrthoDB" id="7698234at2"/>
<feature type="transmembrane region" description="Helical" evidence="1">
    <location>
        <begin position="109"/>
        <end position="130"/>
    </location>
</feature>
<evidence type="ECO:0000313" key="2">
    <source>
        <dbReference type="EMBL" id="TCT25175.1"/>
    </source>
</evidence>
<dbReference type="PANTHER" id="PTHR36840">
    <property type="entry name" value="BLL5714 PROTEIN"/>
    <property type="match status" value="1"/>
</dbReference>
<feature type="transmembrane region" description="Helical" evidence="1">
    <location>
        <begin position="273"/>
        <end position="295"/>
    </location>
</feature>